<comment type="caution">
    <text evidence="2">The sequence shown here is derived from an EMBL/GenBank/DDBJ whole genome shotgun (WGS) entry which is preliminary data.</text>
</comment>
<evidence type="ECO:0000313" key="3">
    <source>
        <dbReference type="Proteomes" id="UP001224661"/>
    </source>
</evidence>
<dbReference type="RefSeq" id="WP_282517085.1">
    <property type="nucleotide sequence ID" value="NZ_JASCIR010000056.1"/>
</dbReference>
<dbReference type="Pfam" id="PF00668">
    <property type="entry name" value="Condensation"/>
    <property type="match status" value="1"/>
</dbReference>
<dbReference type="PANTHER" id="PTHR45527">
    <property type="entry name" value="NONRIBOSOMAL PEPTIDE SYNTHETASE"/>
    <property type="match status" value="1"/>
</dbReference>
<gene>
    <name evidence="2" type="ORF">QIS99_31050</name>
</gene>
<keyword evidence="3" id="KW-1185">Reference proteome</keyword>
<dbReference type="Gene3D" id="3.30.559.10">
    <property type="entry name" value="Chloramphenicol acetyltransferase-like domain"/>
    <property type="match status" value="1"/>
</dbReference>
<dbReference type="EMBL" id="JASCIR010000056">
    <property type="protein sequence ID" value="MDI3390599.1"/>
    <property type="molecule type" value="Genomic_DNA"/>
</dbReference>
<sequence>MTGTRDVAGSLTVVLALGGPARQEPSTLDLCGPARQEPSTLDLCGPFDPSFLDAALARIAADRPQLREARPRIVRRGPGRYVLELAAPYPVGVLADLLTAACAPGVSGHQAAMQPPEPLALTPLQCELLSDQASSPQHHVGQLLWRWHGPLDTARFRTAWQSVFCHETVLRAAFVWDPGPRLALHDRAHPDAVRHPHGTLTRQALMEQERARGFDLGRPGLLRVALLDGQPRQPGSALPYTDVVLTYHRSVLDSWSAGLLVREFYRRYLAGDRPRGGERRPDLRDYRRWLAAQDPGAARDFWARPGGIPGAGLPRAGSGAATGRIGMGSTRIRLTLAETERLVHWAAHWGVTEYSVLQTVWALLLYRAGTADRGRPGPVGFNVAVSGRAIPMEGVAYLPGPFDNPLPMTLHVDPDGTVPALLRAARDQGLGMSAYEWVSAGQIRRWLGHEAAVRPDTQVSFEHRQSHLEGLEPELAAHGLLVTDIEPAGGGNGCAISVAARYDSGGGSSS</sequence>
<dbReference type="Proteomes" id="UP001224661">
    <property type="component" value="Unassembled WGS sequence"/>
</dbReference>
<dbReference type="Gene3D" id="3.30.559.30">
    <property type="entry name" value="Nonribosomal peptide synthetase, condensation domain"/>
    <property type="match status" value="1"/>
</dbReference>
<feature type="domain" description="Condensation" evidence="1">
    <location>
        <begin position="120"/>
        <end position="463"/>
    </location>
</feature>
<dbReference type="InterPro" id="IPR001242">
    <property type="entry name" value="Condensation_dom"/>
</dbReference>
<proteinExistence type="predicted"/>
<protein>
    <submittedName>
        <fullName evidence="2">Condensation domain-containing protein</fullName>
    </submittedName>
</protein>
<dbReference type="InterPro" id="IPR023213">
    <property type="entry name" value="CAT-like_dom_sf"/>
</dbReference>
<evidence type="ECO:0000259" key="1">
    <source>
        <dbReference type="Pfam" id="PF00668"/>
    </source>
</evidence>
<dbReference type="SUPFAM" id="SSF52777">
    <property type="entry name" value="CoA-dependent acyltransferases"/>
    <property type="match status" value="2"/>
</dbReference>
<evidence type="ECO:0000313" key="2">
    <source>
        <dbReference type="EMBL" id="MDI3390599.1"/>
    </source>
</evidence>
<reference evidence="2 3" key="1">
    <citation type="submission" date="2023-05" db="EMBL/GenBank/DDBJ databases">
        <title>Draft genome sequence of Streptomyces sp. B-S-A8 isolated from a cave soil in Thailand.</title>
        <authorList>
            <person name="Chamroensaksri N."/>
            <person name="Muangham S."/>
        </authorList>
    </citation>
    <scope>NUCLEOTIDE SEQUENCE [LARGE SCALE GENOMIC DNA]</scope>
    <source>
        <strain evidence="2 3">B-S-A8</strain>
    </source>
</reference>
<name>A0ABT6S1P5_9ACTN</name>
<organism evidence="2 3">
    <name type="scientific">Streptomyces solicavernae</name>
    <dbReference type="NCBI Taxonomy" id="3043614"/>
    <lineage>
        <taxon>Bacteria</taxon>
        <taxon>Bacillati</taxon>
        <taxon>Actinomycetota</taxon>
        <taxon>Actinomycetes</taxon>
        <taxon>Kitasatosporales</taxon>
        <taxon>Streptomycetaceae</taxon>
        <taxon>Streptomyces</taxon>
    </lineage>
</organism>
<dbReference type="PANTHER" id="PTHR45527:SF1">
    <property type="entry name" value="FATTY ACID SYNTHASE"/>
    <property type="match status" value="1"/>
</dbReference>
<accession>A0ABT6S1P5</accession>